<organism evidence="14 15">
    <name type="scientific">Herbidospora galbida</name>
    <dbReference type="NCBI Taxonomy" id="2575442"/>
    <lineage>
        <taxon>Bacteria</taxon>
        <taxon>Bacillati</taxon>
        <taxon>Actinomycetota</taxon>
        <taxon>Actinomycetes</taxon>
        <taxon>Streptosporangiales</taxon>
        <taxon>Streptosporangiaceae</taxon>
        <taxon>Herbidospora</taxon>
    </lineage>
</organism>
<comment type="cofactor">
    <cofactor evidence="12">
        <name>a divalent metal cation</name>
        <dbReference type="ChEBI" id="CHEBI:60240"/>
    </cofactor>
    <text evidence="12">Binds 1 divalent metal cation per subunit.</text>
</comment>
<keyword evidence="4 12" id="KW-0479">Metal-binding</keyword>
<feature type="binding site" evidence="11">
    <location>
        <begin position="212"/>
        <end position="213"/>
    </location>
    <ligand>
        <name>substrate</name>
    </ligand>
</feature>
<dbReference type="PIRSF" id="PIRSF038994">
    <property type="entry name" value="NagA"/>
    <property type="match status" value="1"/>
</dbReference>
<evidence type="ECO:0000256" key="8">
    <source>
        <dbReference type="ARBA" id="ARBA00060590"/>
    </source>
</evidence>
<feature type="binding site" evidence="12">
    <location>
        <position position="209"/>
    </location>
    <ligand>
        <name>Zn(2+)</name>
        <dbReference type="ChEBI" id="CHEBI:29105"/>
    </ligand>
</feature>
<name>A0A4U3MQ68_9ACTN</name>
<keyword evidence="15" id="KW-1185">Reference proteome</keyword>
<evidence type="ECO:0000256" key="5">
    <source>
        <dbReference type="ARBA" id="ARBA00022801"/>
    </source>
</evidence>
<accession>A0A4U3MQ68</accession>
<evidence type="ECO:0000256" key="7">
    <source>
        <dbReference type="ARBA" id="ARBA00047647"/>
    </source>
</evidence>
<dbReference type="RefSeq" id="WP_137245729.1">
    <property type="nucleotide sequence ID" value="NZ_SZQA01000002.1"/>
</dbReference>
<gene>
    <name evidence="14" type="primary">nagA</name>
    <name evidence="14" type="ORF">FDA94_04570</name>
</gene>
<comment type="caution">
    <text evidence="14">The sequence shown here is derived from an EMBL/GenBank/DDBJ whole genome shotgun (WGS) entry which is preliminary data.</text>
</comment>
<dbReference type="PANTHER" id="PTHR11113:SF14">
    <property type="entry name" value="N-ACETYLGLUCOSAMINE-6-PHOSPHATE DEACETYLASE"/>
    <property type="match status" value="1"/>
</dbReference>
<dbReference type="CDD" id="cd00854">
    <property type="entry name" value="NagA"/>
    <property type="match status" value="1"/>
</dbReference>
<evidence type="ECO:0000256" key="10">
    <source>
        <dbReference type="PIRSR" id="PIRSR038994-1"/>
    </source>
</evidence>
<sequence length="373" mass="39032">MSQTLVNARIVAEDTVFDGWLSVEEGRITHIGHGAAPRDGESLGNRLVVPGFVDMHVHGGGGAGYPTGAVTEARRAFAFHLSKGTTTAVASLVTAPLDHLRRAAGELAELCREGLLAGIHFEGPYISAAKCGAHRPALLRDPSVPEFLDLIKSAHGHARMFTIAPELPNALDAVAACVANGVIAAIGHTDATYDEAEAAIDAGATVATHLFNAMRPLGHRDPGPITAALADERVTVELINDGFHLHEAVIDLALRSAKGGVAFITDAMDAAGMPDGDYDLGPMRVEVRGGEARLEGGGSIAGSTLTMDKAFRRGVRLNGLTLPQATEVTSLNPARALGLADEVGSIAVGKRADLVVLDDDLEVHRVMRQGEWI</sequence>
<dbReference type="Proteomes" id="UP000308705">
    <property type="component" value="Unassembled WGS sequence"/>
</dbReference>
<dbReference type="InterPro" id="IPR032466">
    <property type="entry name" value="Metal_Hydrolase"/>
</dbReference>
<dbReference type="NCBIfam" id="TIGR00221">
    <property type="entry name" value="nagA"/>
    <property type="match status" value="1"/>
</dbReference>
<dbReference type="FunFam" id="3.20.20.140:FF:000004">
    <property type="entry name" value="N-acetylglucosamine-6-phosphate deacetylase"/>
    <property type="match status" value="1"/>
</dbReference>
<evidence type="ECO:0000313" key="15">
    <source>
        <dbReference type="Proteomes" id="UP000308705"/>
    </source>
</evidence>
<evidence type="ECO:0000256" key="6">
    <source>
        <dbReference type="ARBA" id="ARBA00023277"/>
    </source>
</evidence>
<dbReference type="SUPFAM" id="SSF51338">
    <property type="entry name" value="Composite domain of metallo-dependent hydrolases"/>
    <property type="match status" value="1"/>
</dbReference>
<dbReference type="GO" id="GO:0046872">
    <property type="term" value="F:metal ion binding"/>
    <property type="evidence" value="ECO:0007669"/>
    <property type="project" value="UniProtKB-KW"/>
</dbReference>
<feature type="binding site" evidence="11">
    <location>
        <position position="220"/>
    </location>
    <ligand>
        <name>substrate</name>
    </ligand>
</feature>
<dbReference type="PANTHER" id="PTHR11113">
    <property type="entry name" value="N-ACETYLGLUCOSAMINE-6-PHOSPHATE DEACETYLASE"/>
    <property type="match status" value="1"/>
</dbReference>
<evidence type="ECO:0000256" key="3">
    <source>
        <dbReference type="ARBA" id="ARBA00018029"/>
    </source>
</evidence>
<evidence type="ECO:0000256" key="2">
    <source>
        <dbReference type="ARBA" id="ARBA00011899"/>
    </source>
</evidence>
<reference evidence="14 15" key="1">
    <citation type="submission" date="2019-04" db="EMBL/GenBank/DDBJ databases">
        <title>Herbidospora sp. NEAU-GS14.nov., a novel actinomycete isolated from soil.</title>
        <authorList>
            <person name="Han L."/>
        </authorList>
    </citation>
    <scope>NUCLEOTIDE SEQUENCE [LARGE SCALE GENOMIC DNA]</scope>
    <source>
        <strain evidence="14 15">NEAU-GS14</strain>
    </source>
</reference>
<comment type="similarity">
    <text evidence="1 9">Belongs to the metallo-dependent hydrolases superfamily. NagA family.</text>
</comment>
<comment type="catalytic activity">
    <reaction evidence="7">
        <text>N-acetyl-D-glucosamine 6-phosphate + H2O = D-glucosamine 6-phosphate + acetate</text>
        <dbReference type="Rhea" id="RHEA:22936"/>
        <dbReference type="ChEBI" id="CHEBI:15377"/>
        <dbReference type="ChEBI" id="CHEBI:30089"/>
        <dbReference type="ChEBI" id="CHEBI:57513"/>
        <dbReference type="ChEBI" id="CHEBI:58725"/>
        <dbReference type="EC" id="3.5.1.25"/>
    </reaction>
</comment>
<feature type="domain" description="Amidohydrolase-related" evidence="13">
    <location>
        <begin position="47"/>
        <end position="372"/>
    </location>
</feature>
<feature type="binding site" evidence="12">
    <location>
        <position position="188"/>
    </location>
    <ligand>
        <name>Zn(2+)</name>
        <dbReference type="ChEBI" id="CHEBI:29105"/>
    </ligand>
</feature>
<dbReference type="GO" id="GO:0006046">
    <property type="term" value="P:N-acetylglucosamine catabolic process"/>
    <property type="evidence" value="ECO:0007669"/>
    <property type="project" value="TreeGrafter"/>
</dbReference>
<feature type="binding site" evidence="11">
    <location>
        <position position="133"/>
    </location>
    <ligand>
        <name>substrate</name>
    </ligand>
</feature>
<evidence type="ECO:0000256" key="4">
    <source>
        <dbReference type="ARBA" id="ARBA00022723"/>
    </source>
</evidence>
<comment type="pathway">
    <text evidence="8">Amino-sugar metabolism; N-acetylneuraminate degradation; D-fructose 6-phosphate from N-acetylneuraminate: step 4/5.</text>
</comment>
<dbReference type="Gene3D" id="2.30.40.10">
    <property type="entry name" value="Urease, subunit C, domain 1"/>
    <property type="match status" value="1"/>
</dbReference>
<evidence type="ECO:0000256" key="12">
    <source>
        <dbReference type="PIRSR" id="PIRSR038994-3"/>
    </source>
</evidence>
<evidence type="ECO:0000256" key="11">
    <source>
        <dbReference type="PIRSR" id="PIRSR038994-2"/>
    </source>
</evidence>
<protein>
    <recommendedName>
        <fullName evidence="3">N-acetylglucosamine-6-phosphate deacetylase</fullName>
        <ecNumber evidence="2">3.5.1.25</ecNumber>
    </recommendedName>
</protein>
<dbReference type="InterPro" id="IPR011059">
    <property type="entry name" value="Metal-dep_hydrolase_composite"/>
</dbReference>
<dbReference type="Gene3D" id="3.20.20.140">
    <property type="entry name" value="Metal-dependent hydrolases"/>
    <property type="match status" value="1"/>
</dbReference>
<dbReference type="InterPro" id="IPR006680">
    <property type="entry name" value="Amidohydro-rel"/>
</dbReference>
<dbReference type="Pfam" id="PF01979">
    <property type="entry name" value="Amidohydro_1"/>
    <property type="match status" value="1"/>
</dbReference>
<dbReference type="GO" id="GO:0008448">
    <property type="term" value="F:N-acetylglucosamine-6-phosphate deacetylase activity"/>
    <property type="evidence" value="ECO:0007669"/>
    <property type="project" value="UniProtKB-EC"/>
</dbReference>
<dbReference type="InterPro" id="IPR003764">
    <property type="entry name" value="GlcNAc_6-P_deAcase"/>
</dbReference>
<dbReference type="SUPFAM" id="SSF51556">
    <property type="entry name" value="Metallo-dependent hydrolases"/>
    <property type="match status" value="1"/>
</dbReference>
<feature type="binding site" evidence="11">
    <location>
        <begin position="300"/>
        <end position="302"/>
    </location>
    <ligand>
        <name>substrate</name>
    </ligand>
</feature>
<evidence type="ECO:0000259" key="13">
    <source>
        <dbReference type="Pfam" id="PF01979"/>
    </source>
</evidence>
<dbReference type="AlphaFoldDB" id="A0A4U3MQ68"/>
<feature type="active site" description="Proton donor/acceptor" evidence="10">
    <location>
        <position position="266"/>
    </location>
</feature>
<evidence type="ECO:0000256" key="1">
    <source>
        <dbReference type="ARBA" id="ARBA00010716"/>
    </source>
</evidence>
<evidence type="ECO:0000256" key="9">
    <source>
        <dbReference type="PIRNR" id="PIRNR038994"/>
    </source>
</evidence>
<dbReference type="OrthoDB" id="9776488at2"/>
<keyword evidence="5 9" id="KW-0378">Hydrolase</keyword>
<feature type="binding site" evidence="11">
    <location>
        <position position="244"/>
    </location>
    <ligand>
        <name>substrate</name>
    </ligand>
</feature>
<proteinExistence type="inferred from homology"/>
<dbReference type="EMBL" id="SZQA01000002">
    <property type="protein sequence ID" value="TKK91029.1"/>
    <property type="molecule type" value="Genomic_DNA"/>
</dbReference>
<dbReference type="EC" id="3.5.1.25" evidence="2"/>
<keyword evidence="6 9" id="KW-0119">Carbohydrate metabolism</keyword>
<feature type="binding site" evidence="12">
    <location>
        <position position="122"/>
    </location>
    <ligand>
        <name>Zn(2+)</name>
        <dbReference type="ChEBI" id="CHEBI:29105"/>
    </ligand>
</feature>
<evidence type="ECO:0000313" key="14">
    <source>
        <dbReference type="EMBL" id="TKK91029.1"/>
    </source>
</evidence>